<comment type="caution">
    <text evidence="1">The sequence shown here is derived from an EMBL/GenBank/DDBJ whole genome shotgun (WGS) entry which is preliminary data.</text>
</comment>
<dbReference type="SUPFAM" id="SSF48371">
    <property type="entry name" value="ARM repeat"/>
    <property type="match status" value="2"/>
</dbReference>
<name>A0ABV1WTK9_9ACTN</name>
<gene>
    <name evidence="1" type="ORF">ABT404_11535</name>
</gene>
<reference evidence="1 2" key="1">
    <citation type="submission" date="2024-06" db="EMBL/GenBank/DDBJ databases">
        <title>The Natural Products Discovery Center: Release of the First 8490 Sequenced Strains for Exploring Actinobacteria Biosynthetic Diversity.</title>
        <authorList>
            <person name="Kalkreuter E."/>
            <person name="Kautsar S.A."/>
            <person name="Yang D."/>
            <person name="Bader C.D."/>
            <person name="Teijaro C.N."/>
            <person name="Fluegel L."/>
            <person name="Davis C.M."/>
            <person name="Simpson J.R."/>
            <person name="Lauterbach L."/>
            <person name="Steele A.D."/>
            <person name="Gui C."/>
            <person name="Meng S."/>
            <person name="Li G."/>
            <person name="Viehrig K."/>
            <person name="Ye F."/>
            <person name="Su P."/>
            <person name="Kiefer A.F."/>
            <person name="Nichols A."/>
            <person name="Cepeda A.J."/>
            <person name="Yan W."/>
            <person name="Fan B."/>
            <person name="Jiang Y."/>
            <person name="Adhikari A."/>
            <person name="Zheng C.-J."/>
            <person name="Schuster L."/>
            <person name="Cowan T.M."/>
            <person name="Smanski M.J."/>
            <person name="Chevrette M.G."/>
            <person name="De Carvalho L.P.S."/>
            <person name="Shen B."/>
        </authorList>
    </citation>
    <scope>NUCLEOTIDE SEQUENCE [LARGE SCALE GENOMIC DNA]</scope>
    <source>
        <strain evidence="1 2">NPDC000234</strain>
    </source>
</reference>
<protein>
    <recommendedName>
        <fullName evidence="3">Leucine rich repeat variant</fullName>
    </recommendedName>
</protein>
<evidence type="ECO:0000313" key="1">
    <source>
        <dbReference type="EMBL" id="MER7180096.1"/>
    </source>
</evidence>
<organism evidence="1 2">
    <name type="scientific">Streptomyces hyaluromycini</name>
    <dbReference type="NCBI Taxonomy" id="1377993"/>
    <lineage>
        <taxon>Bacteria</taxon>
        <taxon>Bacillati</taxon>
        <taxon>Actinomycetota</taxon>
        <taxon>Actinomycetes</taxon>
        <taxon>Kitasatosporales</taxon>
        <taxon>Streptomycetaceae</taxon>
        <taxon>Streptomyces</taxon>
    </lineage>
</organism>
<sequence length="490" mass="54072">MSDAMPVPVHLDKVVEGLAGNPALPPELVRRLFAYRRGIGSVAERPDLTDDMIAEIIAVDDRRLTHSLALNPSLPHAFRMRLAEHPDAGVRAALVVGADGAPRELFEQLLCDPDVRVREHLAEGDHVPADLRARLAADPEPNIRATLAQWWTQAPEPVRRLLLTDPEDAVRAGACATYYRRLPHPVPPADLLPALLADPITRAGAVRHCTMDAETARWLAGDPDEGVRQELAAHPALPPSVRDVLAEDPSLRVTLRIFVRQDTPEPTRAAIHAQISSDVPLVDWLNDPQILDDDTLERQLMNKLASLELSALRLPWVTADPLPYVDSPYACFRASAALSGRLPAPVVTRLLNDEESGVRTTMALHARERVDPATAERIDRSYRPEKKTRWRPADDFPLPADVLRRSATDPDPRMRQLAPRDLDLPVALVRRLARDPEQMVRRAVATHPRLPTHDLTQLLADSSESVATAAACNPGLPPRHMHQILALAGL</sequence>
<dbReference type="Proteomes" id="UP001474181">
    <property type="component" value="Unassembled WGS sequence"/>
</dbReference>
<proteinExistence type="predicted"/>
<accession>A0ABV1WTK9</accession>
<dbReference type="InterPro" id="IPR016024">
    <property type="entry name" value="ARM-type_fold"/>
</dbReference>
<dbReference type="EMBL" id="JBEPEK010000062">
    <property type="protein sequence ID" value="MER7180096.1"/>
    <property type="molecule type" value="Genomic_DNA"/>
</dbReference>
<dbReference type="Gene3D" id="1.25.10.10">
    <property type="entry name" value="Leucine-rich Repeat Variant"/>
    <property type="match status" value="2"/>
</dbReference>
<dbReference type="InterPro" id="IPR011989">
    <property type="entry name" value="ARM-like"/>
</dbReference>
<dbReference type="RefSeq" id="WP_350779867.1">
    <property type="nucleotide sequence ID" value="NZ_JBEPEK010000062.1"/>
</dbReference>
<evidence type="ECO:0000313" key="2">
    <source>
        <dbReference type="Proteomes" id="UP001474181"/>
    </source>
</evidence>
<keyword evidence="2" id="KW-1185">Reference proteome</keyword>
<evidence type="ECO:0008006" key="3">
    <source>
        <dbReference type="Google" id="ProtNLM"/>
    </source>
</evidence>